<keyword evidence="2" id="KW-1185">Reference proteome</keyword>
<organism evidence="1 2">
    <name type="scientific">Eupransor demetentiae</name>
    <dbReference type="NCBI Taxonomy" id="3109584"/>
    <lineage>
        <taxon>Bacteria</taxon>
        <taxon>Bacillati</taxon>
        <taxon>Bacillota</taxon>
        <taxon>Bacilli</taxon>
        <taxon>Lactobacillales</taxon>
        <taxon>Lactobacillaceae</taxon>
        <taxon>Eupransor</taxon>
    </lineage>
</organism>
<protein>
    <submittedName>
        <fullName evidence="1">Uncharacterized protein</fullName>
    </submittedName>
</protein>
<dbReference type="RefSeq" id="WP_349641041.1">
    <property type="nucleotide sequence ID" value="NZ_CAWVOH010000001.1"/>
</dbReference>
<dbReference type="Proteomes" id="UP001314241">
    <property type="component" value="Unassembled WGS sequence"/>
</dbReference>
<sequence length="86" mass="9960">MIKSPRLARKILLIAEAKEKDDALPTTADDVQRLLNQKYSPDKIRRCVESLYEKQYIKAYFSGEYDFTINKVTSAGYAFLENKSHL</sequence>
<dbReference type="EMBL" id="CAWVOH010000001">
    <property type="protein sequence ID" value="CAK8053473.1"/>
    <property type="molecule type" value="Genomic_DNA"/>
</dbReference>
<gene>
    <name evidence="1" type="ORF">R54876_GBNLAHCA_00028</name>
</gene>
<name>A0ABM9N2V7_9LACO</name>
<comment type="caution">
    <text evidence="1">The sequence shown here is derived from an EMBL/GenBank/DDBJ whole genome shotgun (WGS) entry which is preliminary data.</text>
</comment>
<evidence type="ECO:0000313" key="1">
    <source>
        <dbReference type="EMBL" id="CAK8053473.1"/>
    </source>
</evidence>
<accession>A0ABM9N2V7</accession>
<reference evidence="1 2" key="1">
    <citation type="submission" date="2024-01" db="EMBL/GenBank/DDBJ databases">
        <authorList>
            <person name="Botero Cardona J."/>
        </authorList>
    </citation>
    <scope>NUCLEOTIDE SEQUENCE [LARGE SCALE GENOMIC DNA]</scope>
    <source>
        <strain evidence="1 2">LMG 33000</strain>
    </source>
</reference>
<evidence type="ECO:0000313" key="2">
    <source>
        <dbReference type="Proteomes" id="UP001314241"/>
    </source>
</evidence>
<proteinExistence type="predicted"/>